<dbReference type="eggNOG" id="COG3706">
    <property type="taxonomic scope" value="Bacteria"/>
</dbReference>
<dbReference type="PROSITE" id="PS50887">
    <property type="entry name" value="GGDEF"/>
    <property type="match status" value="1"/>
</dbReference>
<reference evidence="6 7" key="1">
    <citation type="submission" date="2013-08" db="EMBL/GenBank/DDBJ databases">
        <title>Genomic analysis of Lysobacter defluvii.</title>
        <authorList>
            <person name="Wang Q."/>
            <person name="Wang G."/>
        </authorList>
    </citation>
    <scope>NUCLEOTIDE SEQUENCE [LARGE SCALE GENOMIC DNA]</scope>
    <source>
        <strain evidence="6 7">IMMIB APB-9</strain>
    </source>
</reference>
<dbReference type="EMBL" id="AVBH01000001">
    <property type="protein sequence ID" value="KGO99886.1"/>
    <property type="molecule type" value="Genomic_DNA"/>
</dbReference>
<proteinExistence type="predicted"/>
<dbReference type="FunFam" id="3.30.70.270:FF:000001">
    <property type="entry name" value="Diguanylate cyclase domain protein"/>
    <property type="match status" value="1"/>
</dbReference>
<evidence type="ECO:0000313" key="6">
    <source>
        <dbReference type="EMBL" id="KGO99886.1"/>
    </source>
</evidence>
<feature type="domain" description="GGDEF" evidence="5">
    <location>
        <begin position="261"/>
        <end position="386"/>
    </location>
</feature>
<dbReference type="InterPro" id="IPR043128">
    <property type="entry name" value="Rev_trsase/Diguanyl_cyclase"/>
</dbReference>
<dbReference type="AlphaFoldDB" id="A0A0A0MC86"/>
<dbReference type="NCBIfam" id="TIGR00254">
    <property type="entry name" value="GGDEF"/>
    <property type="match status" value="1"/>
</dbReference>
<keyword evidence="4" id="KW-1133">Transmembrane helix</keyword>
<evidence type="ECO:0000256" key="4">
    <source>
        <dbReference type="SAM" id="Phobius"/>
    </source>
</evidence>
<comment type="catalytic activity">
    <reaction evidence="3">
        <text>2 GTP = 3',3'-c-di-GMP + 2 diphosphate</text>
        <dbReference type="Rhea" id="RHEA:24898"/>
        <dbReference type="ChEBI" id="CHEBI:33019"/>
        <dbReference type="ChEBI" id="CHEBI:37565"/>
        <dbReference type="ChEBI" id="CHEBI:58805"/>
        <dbReference type="EC" id="2.7.7.65"/>
    </reaction>
</comment>
<feature type="transmembrane region" description="Helical" evidence="4">
    <location>
        <begin position="118"/>
        <end position="135"/>
    </location>
</feature>
<dbReference type="Pfam" id="PF00990">
    <property type="entry name" value="GGDEF"/>
    <property type="match status" value="1"/>
</dbReference>
<accession>A0A0A0MC86</accession>
<dbReference type="InterPro" id="IPR050469">
    <property type="entry name" value="Diguanylate_Cyclase"/>
</dbReference>
<feature type="transmembrane region" description="Helical" evidence="4">
    <location>
        <begin position="61"/>
        <end position="85"/>
    </location>
</feature>
<feature type="transmembrane region" description="Helical" evidence="4">
    <location>
        <begin position="167"/>
        <end position="184"/>
    </location>
</feature>
<dbReference type="STRING" id="1385515.GCA_000423325_01208"/>
<feature type="transmembrane region" description="Helical" evidence="4">
    <location>
        <begin position="91"/>
        <end position="111"/>
    </location>
</feature>
<dbReference type="Gene3D" id="3.30.70.270">
    <property type="match status" value="1"/>
</dbReference>
<dbReference type="InterPro" id="IPR029787">
    <property type="entry name" value="Nucleotide_cyclase"/>
</dbReference>
<feature type="transmembrane region" description="Helical" evidence="4">
    <location>
        <begin position="190"/>
        <end position="207"/>
    </location>
</feature>
<comment type="cofactor">
    <cofactor evidence="1">
        <name>Mg(2+)</name>
        <dbReference type="ChEBI" id="CHEBI:18420"/>
    </cofactor>
</comment>
<dbReference type="PANTHER" id="PTHR45138">
    <property type="entry name" value="REGULATORY COMPONENTS OF SENSORY TRANSDUCTION SYSTEM"/>
    <property type="match status" value="1"/>
</dbReference>
<dbReference type="Proteomes" id="UP000030003">
    <property type="component" value="Unassembled WGS sequence"/>
</dbReference>
<sequence length="386" mass="41873">MDTPRSNLPVATAGSAPASWQQRAAALREWVAYVLDGDLARVHPADRGRMMEWQEVRTRSAMLHLFQMLAVLATVKVALVMAGAWPVAAPPLLYAGALFVLLGALAVFQLGRSRGTDALTATLFVLALLVVLVDVPGGDLAHPGVTLACLVLLPAVGVPLLVRRHTALLLGAFCIAVVGIYLLLIPQLRVQWLNVLLYLAVALVAGFKLRRARSNMSVGHLRTVESALLRANTDALTGLLNRRGWLSAARARLDAMRRDGGTACLLFIDLDHFKRFNDTHGHEAGDLALQRTGRAIRARLDGRSIAARIGGEEFVCLLPDVSLHDARRLAERLQRDLGGDTPPITFSAGLAWHRPGETLSQLMARGDRAMYKAKRAGRDRVMQDAA</sequence>
<evidence type="ECO:0000256" key="2">
    <source>
        <dbReference type="ARBA" id="ARBA00012528"/>
    </source>
</evidence>
<keyword evidence="7" id="KW-1185">Reference proteome</keyword>
<dbReference type="SMART" id="SM00267">
    <property type="entry name" value="GGDEF"/>
    <property type="match status" value="1"/>
</dbReference>
<keyword evidence="4" id="KW-0472">Membrane</keyword>
<dbReference type="EC" id="2.7.7.65" evidence="2"/>
<dbReference type="CDD" id="cd01949">
    <property type="entry name" value="GGDEF"/>
    <property type="match status" value="1"/>
</dbReference>
<dbReference type="GO" id="GO:0052621">
    <property type="term" value="F:diguanylate cyclase activity"/>
    <property type="evidence" value="ECO:0007669"/>
    <property type="project" value="UniProtKB-EC"/>
</dbReference>
<dbReference type="PANTHER" id="PTHR45138:SF9">
    <property type="entry name" value="DIGUANYLATE CYCLASE DGCM-RELATED"/>
    <property type="match status" value="1"/>
</dbReference>
<protein>
    <recommendedName>
        <fullName evidence="2">diguanylate cyclase</fullName>
        <ecNumber evidence="2">2.7.7.65</ecNumber>
    </recommendedName>
</protein>
<dbReference type="SUPFAM" id="SSF55073">
    <property type="entry name" value="Nucleotide cyclase"/>
    <property type="match status" value="1"/>
</dbReference>
<dbReference type="RefSeq" id="WP_052106463.1">
    <property type="nucleotide sequence ID" value="NZ_AUHT01000006.1"/>
</dbReference>
<evidence type="ECO:0000313" key="7">
    <source>
        <dbReference type="Proteomes" id="UP000030003"/>
    </source>
</evidence>
<name>A0A0A0MC86_9GAMM</name>
<comment type="caution">
    <text evidence="6">The sequence shown here is derived from an EMBL/GenBank/DDBJ whole genome shotgun (WGS) entry which is preliminary data.</text>
</comment>
<organism evidence="6 7">
    <name type="scientific">Lysobacter defluvii IMMIB APB-9 = DSM 18482</name>
    <dbReference type="NCBI Taxonomy" id="1385515"/>
    <lineage>
        <taxon>Bacteria</taxon>
        <taxon>Pseudomonadati</taxon>
        <taxon>Pseudomonadota</taxon>
        <taxon>Gammaproteobacteria</taxon>
        <taxon>Lysobacterales</taxon>
        <taxon>Lysobacteraceae</taxon>
        <taxon>Novilysobacter</taxon>
    </lineage>
</organism>
<feature type="transmembrane region" description="Helical" evidence="4">
    <location>
        <begin position="141"/>
        <end position="162"/>
    </location>
</feature>
<evidence type="ECO:0000259" key="5">
    <source>
        <dbReference type="PROSITE" id="PS50887"/>
    </source>
</evidence>
<gene>
    <name evidence="6" type="ORF">N791_00240</name>
</gene>
<keyword evidence="4" id="KW-0812">Transmembrane</keyword>
<dbReference type="OrthoDB" id="9803824at2"/>
<evidence type="ECO:0000256" key="3">
    <source>
        <dbReference type="ARBA" id="ARBA00034247"/>
    </source>
</evidence>
<evidence type="ECO:0000256" key="1">
    <source>
        <dbReference type="ARBA" id="ARBA00001946"/>
    </source>
</evidence>
<dbReference type="InterPro" id="IPR000160">
    <property type="entry name" value="GGDEF_dom"/>
</dbReference>